<dbReference type="Proteomes" id="UP000789702">
    <property type="component" value="Unassembled WGS sequence"/>
</dbReference>
<evidence type="ECO:0000313" key="2">
    <source>
        <dbReference type="Proteomes" id="UP000789702"/>
    </source>
</evidence>
<sequence>FQDHDFQLAILDYAADYLNLKDYKLTNLTKAQGRFAASSHSIAVDSHGC</sequence>
<keyword evidence="2" id="KW-1185">Reference proteome</keyword>
<accession>A0ACA9N763</accession>
<evidence type="ECO:0000313" key="1">
    <source>
        <dbReference type="EMBL" id="CAG8637580.1"/>
    </source>
</evidence>
<comment type="caution">
    <text evidence="1">The sequence shown here is derived from an EMBL/GenBank/DDBJ whole genome shotgun (WGS) entry which is preliminary data.</text>
</comment>
<gene>
    <name evidence="1" type="ORF">DHETER_LOCUS8683</name>
</gene>
<reference evidence="1" key="1">
    <citation type="submission" date="2021-06" db="EMBL/GenBank/DDBJ databases">
        <authorList>
            <person name="Kallberg Y."/>
            <person name="Tangrot J."/>
            <person name="Rosling A."/>
        </authorList>
    </citation>
    <scope>NUCLEOTIDE SEQUENCE</scope>
    <source>
        <strain evidence="1">IL203A</strain>
    </source>
</reference>
<organism evidence="1 2">
    <name type="scientific">Dentiscutata heterogama</name>
    <dbReference type="NCBI Taxonomy" id="1316150"/>
    <lineage>
        <taxon>Eukaryota</taxon>
        <taxon>Fungi</taxon>
        <taxon>Fungi incertae sedis</taxon>
        <taxon>Mucoromycota</taxon>
        <taxon>Glomeromycotina</taxon>
        <taxon>Glomeromycetes</taxon>
        <taxon>Diversisporales</taxon>
        <taxon>Gigasporaceae</taxon>
        <taxon>Dentiscutata</taxon>
    </lineage>
</organism>
<protein>
    <submittedName>
        <fullName evidence="1">2996_t:CDS:1</fullName>
    </submittedName>
</protein>
<name>A0ACA9N763_9GLOM</name>
<feature type="non-terminal residue" evidence="1">
    <location>
        <position position="1"/>
    </location>
</feature>
<proteinExistence type="predicted"/>
<dbReference type="EMBL" id="CAJVPU010014114">
    <property type="protein sequence ID" value="CAG8637580.1"/>
    <property type="molecule type" value="Genomic_DNA"/>
</dbReference>